<dbReference type="Pfam" id="PF00023">
    <property type="entry name" value="Ank"/>
    <property type="match status" value="1"/>
</dbReference>
<evidence type="ECO:0000256" key="3">
    <source>
        <dbReference type="PROSITE-ProRule" id="PRU00023"/>
    </source>
</evidence>
<proteinExistence type="predicted"/>
<dbReference type="InterPro" id="IPR036770">
    <property type="entry name" value="Ankyrin_rpt-contain_sf"/>
</dbReference>
<reference evidence="4" key="1">
    <citation type="journal article" date="2020" name="Stud. Mycol.">
        <title>101 Dothideomycetes genomes: a test case for predicting lifestyles and emergence of pathogens.</title>
        <authorList>
            <person name="Haridas S."/>
            <person name="Albert R."/>
            <person name="Binder M."/>
            <person name="Bloem J."/>
            <person name="Labutti K."/>
            <person name="Salamov A."/>
            <person name="Andreopoulos B."/>
            <person name="Baker S."/>
            <person name="Barry K."/>
            <person name="Bills G."/>
            <person name="Bluhm B."/>
            <person name="Cannon C."/>
            <person name="Castanera R."/>
            <person name="Culley D."/>
            <person name="Daum C."/>
            <person name="Ezra D."/>
            <person name="Gonzalez J."/>
            <person name="Henrissat B."/>
            <person name="Kuo A."/>
            <person name="Liang C."/>
            <person name="Lipzen A."/>
            <person name="Lutzoni F."/>
            <person name="Magnuson J."/>
            <person name="Mondo S."/>
            <person name="Nolan M."/>
            <person name="Ohm R."/>
            <person name="Pangilinan J."/>
            <person name="Park H.-J."/>
            <person name="Ramirez L."/>
            <person name="Alfaro M."/>
            <person name="Sun H."/>
            <person name="Tritt A."/>
            <person name="Yoshinaga Y."/>
            <person name="Zwiers L.-H."/>
            <person name="Turgeon B."/>
            <person name="Goodwin S."/>
            <person name="Spatafora J."/>
            <person name="Crous P."/>
            <person name="Grigoriev I."/>
        </authorList>
    </citation>
    <scope>NUCLEOTIDE SEQUENCE</scope>
    <source>
        <strain evidence="4">ATCC 16933</strain>
    </source>
</reference>
<organism evidence="4 5">
    <name type="scientific">Lineolata rhizophorae</name>
    <dbReference type="NCBI Taxonomy" id="578093"/>
    <lineage>
        <taxon>Eukaryota</taxon>
        <taxon>Fungi</taxon>
        <taxon>Dikarya</taxon>
        <taxon>Ascomycota</taxon>
        <taxon>Pezizomycotina</taxon>
        <taxon>Dothideomycetes</taxon>
        <taxon>Dothideomycetes incertae sedis</taxon>
        <taxon>Lineolatales</taxon>
        <taxon>Lineolataceae</taxon>
        <taxon>Lineolata</taxon>
    </lineage>
</organism>
<dbReference type="EMBL" id="MU001676">
    <property type="protein sequence ID" value="KAF2459019.1"/>
    <property type="molecule type" value="Genomic_DNA"/>
</dbReference>
<dbReference type="InterPro" id="IPR002110">
    <property type="entry name" value="Ankyrin_rpt"/>
</dbReference>
<accession>A0A6A6P551</accession>
<dbReference type="AlphaFoldDB" id="A0A6A6P551"/>
<name>A0A6A6P551_9PEZI</name>
<keyword evidence="5" id="KW-1185">Reference proteome</keyword>
<dbReference type="OrthoDB" id="341259at2759"/>
<dbReference type="Proteomes" id="UP000799766">
    <property type="component" value="Unassembled WGS sequence"/>
</dbReference>
<sequence length="140" mass="15291">AAAEGNYRLCQALLGLDARIEATDKNKATPLLLAVERNRPTVVSLLLRYGANPRVRDYAGWTLLHHAAHNNATDILEQLLYTADLAAPDVDATCPAKKTALHHCADLTLYDSAKVLLQHGADPNKLDIANRTPLWFAVSK</sequence>
<protein>
    <submittedName>
        <fullName evidence="4">Ankyrin repeat-containing domain protein</fullName>
    </submittedName>
</protein>
<dbReference type="PRINTS" id="PR01415">
    <property type="entry name" value="ANKYRIN"/>
</dbReference>
<dbReference type="Pfam" id="PF12796">
    <property type="entry name" value="Ank_2"/>
    <property type="match status" value="1"/>
</dbReference>
<evidence type="ECO:0000256" key="2">
    <source>
        <dbReference type="ARBA" id="ARBA00023043"/>
    </source>
</evidence>
<dbReference type="SMART" id="SM00248">
    <property type="entry name" value="ANK"/>
    <property type="match status" value="3"/>
</dbReference>
<keyword evidence="2 3" id="KW-0040">ANK repeat</keyword>
<dbReference type="PROSITE" id="PS50088">
    <property type="entry name" value="ANK_REPEAT"/>
    <property type="match status" value="1"/>
</dbReference>
<dbReference type="PANTHER" id="PTHR24171">
    <property type="entry name" value="ANKYRIN REPEAT DOMAIN-CONTAINING PROTEIN 39-RELATED"/>
    <property type="match status" value="1"/>
</dbReference>
<dbReference type="SUPFAM" id="SSF48403">
    <property type="entry name" value="Ankyrin repeat"/>
    <property type="match status" value="1"/>
</dbReference>
<evidence type="ECO:0000313" key="5">
    <source>
        <dbReference type="Proteomes" id="UP000799766"/>
    </source>
</evidence>
<dbReference type="PROSITE" id="PS50297">
    <property type="entry name" value="ANK_REP_REGION"/>
    <property type="match status" value="1"/>
</dbReference>
<dbReference type="Gene3D" id="1.25.40.20">
    <property type="entry name" value="Ankyrin repeat-containing domain"/>
    <property type="match status" value="2"/>
</dbReference>
<evidence type="ECO:0000313" key="4">
    <source>
        <dbReference type="EMBL" id="KAF2459019.1"/>
    </source>
</evidence>
<feature type="repeat" description="ANK" evidence="3">
    <location>
        <begin position="26"/>
        <end position="58"/>
    </location>
</feature>
<keyword evidence="1" id="KW-0677">Repeat</keyword>
<feature type="non-terminal residue" evidence="4">
    <location>
        <position position="140"/>
    </location>
</feature>
<gene>
    <name evidence="4" type="ORF">BDY21DRAFT_263655</name>
</gene>
<feature type="non-terminal residue" evidence="4">
    <location>
        <position position="1"/>
    </location>
</feature>
<evidence type="ECO:0000256" key="1">
    <source>
        <dbReference type="ARBA" id="ARBA00022737"/>
    </source>
</evidence>
<dbReference type="PANTHER" id="PTHR24171:SF9">
    <property type="entry name" value="ANKYRIN REPEAT DOMAIN-CONTAINING PROTEIN 39"/>
    <property type="match status" value="1"/>
</dbReference>